<dbReference type="KEGG" id="cyc:PCC7424_1690"/>
<organism evidence="1 2">
    <name type="scientific">Gloeothece citriformis (strain PCC 7424)</name>
    <name type="common">Cyanothece sp. (strain PCC 7424)</name>
    <dbReference type="NCBI Taxonomy" id="65393"/>
    <lineage>
        <taxon>Bacteria</taxon>
        <taxon>Bacillati</taxon>
        <taxon>Cyanobacteriota</taxon>
        <taxon>Cyanophyceae</taxon>
        <taxon>Oscillatoriophycideae</taxon>
        <taxon>Chroococcales</taxon>
        <taxon>Aphanothecaceae</taxon>
        <taxon>Gloeothece</taxon>
        <taxon>Gloeothece citriformis</taxon>
    </lineage>
</organism>
<accession>B7KB16</accession>
<dbReference type="Pfam" id="PF11320">
    <property type="entry name" value="DUF3122"/>
    <property type="match status" value="1"/>
</dbReference>
<dbReference type="HOGENOM" id="CLU_110216_0_0_3"/>
<evidence type="ECO:0000313" key="1">
    <source>
        <dbReference type="EMBL" id="ACK70126.1"/>
    </source>
</evidence>
<dbReference type="STRING" id="65393.PCC7424_1690"/>
<dbReference type="InterPro" id="IPR021469">
    <property type="entry name" value="DUF3122"/>
</dbReference>
<reference evidence="2" key="1">
    <citation type="journal article" date="2011" name="MBio">
        <title>Novel metabolic attributes of the genus Cyanothece, comprising a group of unicellular nitrogen-fixing Cyanobacteria.</title>
        <authorList>
            <person name="Bandyopadhyay A."/>
            <person name="Elvitigala T."/>
            <person name="Welsh E."/>
            <person name="Stockel J."/>
            <person name="Liberton M."/>
            <person name="Min H."/>
            <person name="Sherman L.A."/>
            <person name="Pakrasi H.B."/>
        </authorList>
    </citation>
    <scope>NUCLEOTIDE SEQUENCE [LARGE SCALE GENOMIC DNA]</scope>
    <source>
        <strain evidence="2">PCC 7424</strain>
    </source>
</reference>
<dbReference type="OrthoDB" id="463245at2"/>
<dbReference type="EMBL" id="CP001291">
    <property type="protein sequence ID" value="ACK70126.1"/>
    <property type="molecule type" value="Genomic_DNA"/>
</dbReference>
<gene>
    <name evidence="1" type="ordered locus">PCC7424_1690</name>
</gene>
<dbReference type="eggNOG" id="ENOG5031X2B">
    <property type="taxonomic scope" value="Bacteria"/>
</dbReference>
<proteinExistence type="predicted"/>
<sequence>MRFFVSVILSIIILLSICLGFPQPGNAVIRQQEEAPGQVLYQSRHSLPDETGSTWQVVLFKRVQEGEVKTIELRLVGFPGNVTFIHPKTLEIITGKGKILDAQDHFAKATPAPNVGQYDLKEILSQLPANGRIRLILPLERERVLFVPAPVLLEWQLLAES</sequence>
<evidence type="ECO:0008006" key="3">
    <source>
        <dbReference type="Google" id="ProtNLM"/>
    </source>
</evidence>
<dbReference type="AlphaFoldDB" id="B7KB16"/>
<protein>
    <recommendedName>
        <fullName evidence="3">DUF3122 domain-containing protein</fullName>
    </recommendedName>
</protein>
<dbReference type="Proteomes" id="UP000002384">
    <property type="component" value="Chromosome"/>
</dbReference>
<name>B7KB16_GLOC7</name>
<keyword evidence="2" id="KW-1185">Reference proteome</keyword>
<evidence type="ECO:0000313" key="2">
    <source>
        <dbReference type="Proteomes" id="UP000002384"/>
    </source>
</evidence>